<dbReference type="InterPro" id="IPR013078">
    <property type="entry name" value="His_Pase_superF_clade-1"/>
</dbReference>
<dbReference type="Gene3D" id="3.40.50.1240">
    <property type="entry name" value="Phosphoglycerate mutase-like"/>
    <property type="match status" value="1"/>
</dbReference>
<dbReference type="EMBL" id="NRRU01000029">
    <property type="protein sequence ID" value="MBK1712997.1"/>
    <property type="molecule type" value="Genomic_DNA"/>
</dbReference>
<dbReference type="SUPFAM" id="SSF53254">
    <property type="entry name" value="Phosphoglycerate mutase-like"/>
    <property type="match status" value="1"/>
</dbReference>
<keyword evidence="1" id="KW-0808">Transferase</keyword>
<dbReference type="PANTHER" id="PTHR48100:SF1">
    <property type="entry name" value="HISTIDINE PHOSPHATASE FAMILY PROTEIN-RELATED"/>
    <property type="match status" value="1"/>
</dbReference>
<comment type="caution">
    <text evidence="1">The sequence shown here is derived from an EMBL/GenBank/DDBJ whole genome shotgun (WGS) entry which is preliminary data.</text>
</comment>
<evidence type="ECO:0000313" key="1">
    <source>
        <dbReference type="EMBL" id="MBK1712997.1"/>
    </source>
</evidence>
<accession>A0ABS1DW42</accession>
<dbReference type="PANTHER" id="PTHR48100">
    <property type="entry name" value="BROAD-SPECIFICITY PHOSPHATASE YOR283W-RELATED"/>
    <property type="match status" value="1"/>
</dbReference>
<dbReference type="CDD" id="cd07067">
    <property type="entry name" value="HP_PGM_like"/>
    <property type="match status" value="1"/>
</dbReference>
<name>A0ABS1DW42_RUBGE</name>
<sequence length="214" mass="23426">MTEFLFIRHGETDWNRQQRFQGHIDVPLNPTGQAQAERLAARLAAAPADAVYSSDLVRARQTAEPLARAWGRPLQLVPELREQSFGVLEGLELATIASVQPELWALWAARRADYTLPGGESVRDFSARVLVAVTRLAADHEGGRVAVVTHGGVLDMLWRHARGEPLDGARACLIPNTGINRLRWRQGALAVESWGDDAHLADLPQTAPAAPLAR</sequence>
<evidence type="ECO:0000313" key="2">
    <source>
        <dbReference type="Proteomes" id="UP001041814"/>
    </source>
</evidence>
<reference evidence="1" key="2">
    <citation type="journal article" date="2020" name="Microorganisms">
        <title>Osmotic Adaptation and Compatible Solute Biosynthesis of Phototrophic Bacteria as Revealed from Genome Analyses.</title>
        <authorList>
            <person name="Imhoff J.F."/>
            <person name="Rahn T."/>
            <person name="Kunzel S."/>
            <person name="Keller A."/>
            <person name="Neulinger S.C."/>
        </authorList>
    </citation>
    <scope>NUCLEOTIDE SEQUENCE</scope>
    <source>
        <strain evidence="1">IM 151</strain>
    </source>
</reference>
<dbReference type="InterPro" id="IPR029033">
    <property type="entry name" value="His_PPase_superfam"/>
</dbReference>
<reference evidence="1" key="1">
    <citation type="submission" date="2017-08" db="EMBL/GenBank/DDBJ databases">
        <authorList>
            <person name="Imhoff J.F."/>
            <person name="Rahn T."/>
            <person name="Kuenzel S."/>
            <person name="Neulinger S.C."/>
        </authorList>
    </citation>
    <scope>NUCLEOTIDE SEQUENCE</scope>
    <source>
        <strain evidence="1">IM 151</strain>
    </source>
</reference>
<dbReference type="Pfam" id="PF00300">
    <property type="entry name" value="His_Phos_1"/>
    <property type="match status" value="1"/>
</dbReference>
<dbReference type="GO" id="GO:0016301">
    <property type="term" value="F:kinase activity"/>
    <property type="evidence" value="ECO:0007669"/>
    <property type="project" value="UniProtKB-KW"/>
</dbReference>
<protein>
    <submittedName>
        <fullName evidence="1">Phosphoglycerate kinase</fullName>
    </submittedName>
</protein>
<dbReference type="SMART" id="SM00855">
    <property type="entry name" value="PGAM"/>
    <property type="match status" value="1"/>
</dbReference>
<dbReference type="RefSeq" id="WP_200229355.1">
    <property type="nucleotide sequence ID" value="NZ_NRRT01000032.1"/>
</dbReference>
<keyword evidence="2" id="KW-1185">Reference proteome</keyword>
<dbReference type="InterPro" id="IPR050275">
    <property type="entry name" value="PGM_Phosphatase"/>
</dbReference>
<dbReference type="Proteomes" id="UP001041814">
    <property type="component" value="Unassembled WGS sequence"/>
</dbReference>
<keyword evidence="1" id="KW-0418">Kinase</keyword>
<gene>
    <name evidence="1" type="ORF">CKO43_09420</name>
</gene>
<organism evidence="1 2">
    <name type="scientific">Rubrivivax gelatinosus</name>
    <name type="common">Rhodocyclus gelatinosus</name>
    <name type="synonym">Rhodopseudomonas gelatinosa</name>
    <dbReference type="NCBI Taxonomy" id="28068"/>
    <lineage>
        <taxon>Bacteria</taxon>
        <taxon>Pseudomonadati</taxon>
        <taxon>Pseudomonadota</taxon>
        <taxon>Betaproteobacteria</taxon>
        <taxon>Burkholderiales</taxon>
        <taxon>Sphaerotilaceae</taxon>
        <taxon>Rubrivivax</taxon>
    </lineage>
</organism>
<proteinExistence type="predicted"/>